<proteinExistence type="predicted"/>
<reference evidence="5 6" key="1">
    <citation type="submission" date="2019-07" db="EMBL/GenBank/DDBJ databases">
        <title>Genomes of Cafeteria roenbergensis.</title>
        <authorList>
            <person name="Fischer M.G."/>
            <person name="Hackl T."/>
            <person name="Roman M."/>
        </authorList>
    </citation>
    <scope>NUCLEOTIDE SEQUENCE [LARGE SCALE GENOMIC DNA]</scope>
    <source>
        <strain evidence="5 6">Cflag</strain>
    </source>
</reference>
<protein>
    <recommendedName>
        <fullName evidence="4">Leucine-binding protein domain-containing protein</fullName>
    </recommendedName>
</protein>
<evidence type="ECO:0000259" key="4">
    <source>
        <dbReference type="Pfam" id="PF13458"/>
    </source>
</evidence>
<dbReference type="PANTHER" id="PTHR47235">
    <property type="entry name" value="BLR6548 PROTEIN"/>
    <property type="match status" value="1"/>
</dbReference>
<organism evidence="5 6">
    <name type="scientific">Cafeteria roenbergensis</name>
    <name type="common">Marine flagellate</name>
    <dbReference type="NCBI Taxonomy" id="33653"/>
    <lineage>
        <taxon>Eukaryota</taxon>
        <taxon>Sar</taxon>
        <taxon>Stramenopiles</taxon>
        <taxon>Bigyra</taxon>
        <taxon>Opalozoa</taxon>
        <taxon>Bicosoecida</taxon>
        <taxon>Cafeteriaceae</taxon>
        <taxon>Cafeteria</taxon>
    </lineage>
</organism>
<feature type="compositionally biased region" description="Basic and acidic residues" evidence="2">
    <location>
        <begin position="2233"/>
        <end position="2246"/>
    </location>
</feature>
<keyword evidence="3" id="KW-0812">Transmembrane</keyword>
<feature type="region of interest" description="Disordered" evidence="2">
    <location>
        <begin position="2078"/>
        <end position="2261"/>
    </location>
</feature>
<feature type="transmembrane region" description="Helical" evidence="3">
    <location>
        <begin position="2002"/>
        <end position="2025"/>
    </location>
</feature>
<dbReference type="SMART" id="SM01411">
    <property type="entry name" value="Ephrin_rec_like"/>
    <property type="match status" value="2"/>
</dbReference>
<keyword evidence="3" id="KW-0472">Membrane</keyword>
<sequence>MAMGTSLAAAQGPVASLDRLTPGFTAPQVRFPPSAFDEVEAAVDFAISQGWSRVAFAETASVATAGPSRTSQALQDSVARQALNLTLTNHDLHEWTATEAQVIVSSPITAAGLQLAADVSTTGGDYVGAGAAVILLSPACPGGSGANDMAAAAESLRVAGLPPSGDADRVLPLPPPGVFCLRPLTPAYEAANGGNISTAAALWAADMRANNASQWNLVTQDVEPTEWNGLVVGPFATTCTEQCTQVLRHSSVWKYTYDEAAIPASGVGVRQYVGQGRSERAACGAPRTELASGLKSLVVGQSASLNGPASALGISMRQGVLRALQGKSKVRGRRIILLTMDDGYNVARAVANTKRLVERENVFMMLGSMGSATGAAVMDYLNERGIPQVGQLSGADVFRSPPRKFTVNVRASYADEAAAMVQAATDFGFDRVSLLAQNDTFGFAGRTGLSIALGQRGLTIHTQGYYESADMETSVEEAMAAINATLPFPQAIAVFATSAPTAKFLKLVQEQMPGTEVMLVSASSPESVHATLWATYDKATADSIMDGIFVTQSVPPPDLAPGKSTPNSIDFTEQEGYYAGQLAIFGLDAIAVDDPADWTRLGLIQAINERSIFRIEASPEGEDGPRVLGPYSVNCTQGMRSVFNTRLNPKNGAAGTAPFITTITGIFSMSTCGVLDAGAGKAREPFLIGQSIVLSGGSKFWGEQMQKGVEAAFDDANRGGGVGGRFLRLVTLDDGYNPVQAAQNAVTLVNDYRVLALLSTFGTGTATAMLKELEPMGVPLIAPLSGAREFRHPFRHGVINLRASYDDEAYLLVKTAVDAGRTRCSIFYQDDGYGKAGLEGITVALWNNGLAIHSNSTYLRNRDNVTSGVAAMATHSAPEAVFLFAVAAPAAEFVCAASLIPGWENVWYLAPSPVGDGFLDLLGDCADRATVFVSQVWPDPANATVMVSAAFQASLDRKCGGKGKCEYTYEAMEGYMGGRIMIAALERAGETVDTYTATEDVTFDPARAAARAALLNAIYEAGLFAFEQMRLGPYGSECGNTEVVGVQSLGCGCNQGMHSVLLSKVESGTPRLDMSGQVVTPRYFVRQPQSDVFFDSCGITTEYMRQEERPIVFGQSAAFSGDTASLGTGMQHGIRAAFSAANSQGGVNGKEIRLVSFDDAYNPERAVRNTREVLDAHKVFGIIGTTGTAPANAIFDMLTADGVPWVGPLTGAGFLRSPFVGNVINARASYGDECAAMVKHMVSVGVKRVVHFGQSDSFGDAGADGIRAALRYHKLSLISDARYPKGTLAVYQGLVDILSLPEPPEAVVMFGTSAPLGRFCAMLRVAFHNLGLQQPALYVTSFVGPRQFRDQFIASMAIESSIPVPDYLSGVYISSVVPIPNDVSSPLVRAYQEDLRNGFSEGSSITNGEISFEFESLEGWIVGRLATMALQRSSALTRDAFVQAFYTTSMFQVTADSEPLGPFVDGSCNQGLRRIWLVTMNDSPAFPTGRSGDFSLVKEYDFAADGCGVAEEYSRPECPDGSERVSLDNSTIKFTCRVCIRGFYSSNGAPCRECPPGTVSAEGGMANCTACGPGKYQDRRGQSACLSCDIYSFSSGAANTECIPCGPHALAFSESSPSRNRCQCNTEYYGAPSMVPDPAEEKRYATTGEVKPPSAGQPTVLGYPSIQADGLCRVCPFGARCCGFNDATEQDIAIAQLGAASGLNVSAARPSDVDVNTMLRLCETGTSVPLPLPGHIESRVKPATMISCSPAEACLGVPVEYVANMSERCAEGYAGLHCAECKDTHYRFYGQCLPCGEDSSAWFRASGMFFFVAGICLFALELSARKSTFTGLGLMLNSLQIAGLFNDFFASWPAIAAPFYAGAAVVTFKLDAFSPECKLSDFYPRDLYERQILWLILPLVFALCYAAIFGLIVCARALRTITGCRISGTFKAFFGLARLVTMDLPMLRASFISGFGRLAISGYPVLVSHALAPMRCITLEDGTSVMEQDYSLECYDERWWNFLWTGVVGLTVYGVGIPVGLAFLITGARASAAAQVAEYAHHKRASHIENVVIQKLGSPMARQPDGAGTVEEIEEFDAELEEGGRVPSSAFTEGNGRTAHVSGPSQQKGRPGDVQAEDSKTAAQSDLLARGESPQTTSASMDAGAESKAAAGPTKEPRLVSESLRVSTTPGAGSTSASGAAPDVVASSRVRQESVGSAVQPGSPLPSILGPSSAGQKQGRGPSNKDSSMGDLVDSKIQEEGEHEESSGSSSESDGHEGRPGVLGAMARAASRLGRRRRKTAPEPDVLPLSEWKPKSRGFFYRMTHRMGRIPSHAMLASTLKEGGEDDGHEHITTHISKRMEMGHDVVTHDDLENWHKQDLLRAHAITSVILVDADHILWPFVIDYVEDAYYWSVIEMLEFLAVVLASVFVQDPVSQLSLALLAISGFMVAVMLMKPYRTPFFNRVEMFNDACQVTSLVVAISHARTPRPISEYASGVALALLIAVNMVVLFSSILRDLQEKVSEWRNRSFWGSFNQRAATKEETAKRAAQQRRNERRRKRRLQQQAREAAGEGDDDASSRRSSKLSGPRFIVGGSVTPAAAMSPGRGGIMIAVPPSRGSVGSRGSVSRRSSKRGSKQALEIINSGTPKASEQARALGGPATPVAAAAASDALKRLEGVTASASKAISAAMASTRTAGSRSERGEARGAPPRPVRPEGESSRGTADGAGSDEKPRSQPKQSRKPPRSSSKSKDAASASRRPGSESDGPVAATAAATPKRSSRKAGRSSSKTKSGKSSARSADADAQAADKEGVAAPKTVKEVPEPATGADPAAGAE</sequence>
<dbReference type="EMBL" id="VLTM01000066">
    <property type="protein sequence ID" value="KAA0158530.1"/>
    <property type="molecule type" value="Genomic_DNA"/>
</dbReference>
<feature type="transmembrane region" description="Helical" evidence="3">
    <location>
        <begin position="2473"/>
        <end position="2495"/>
    </location>
</feature>
<keyword evidence="3" id="KW-1133">Transmembrane helix</keyword>
<feature type="domain" description="Leucine-binding protein" evidence="4">
    <location>
        <begin position="1111"/>
        <end position="1481"/>
    </location>
</feature>
<evidence type="ECO:0000256" key="2">
    <source>
        <dbReference type="SAM" id="MobiDB-lite"/>
    </source>
</evidence>
<dbReference type="SUPFAM" id="SSF53822">
    <property type="entry name" value="Periplasmic binding protein-like I"/>
    <property type="match status" value="3"/>
</dbReference>
<feature type="region of interest" description="Disordered" evidence="2">
    <location>
        <begin position="2270"/>
        <end position="2289"/>
    </location>
</feature>
<dbReference type="SUPFAM" id="SSF57184">
    <property type="entry name" value="Growth factor receptor domain"/>
    <property type="match status" value="1"/>
</dbReference>
<feature type="transmembrane region" description="Helical" evidence="3">
    <location>
        <begin position="1801"/>
        <end position="1820"/>
    </location>
</feature>
<dbReference type="Proteomes" id="UP000325113">
    <property type="component" value="Unassembled WGS sequence"/>
</dbReference>
<dbReference type="Pfam" id="PF13458">
    <property type="entry name" value="Peripla_BP_6"/>
    <property type="match status" value="3"/>
</dbReference>
<dbReference type="InterPro" id="IPR028081">
    <property type="entry name" value="Leu-bd"/>
</dbReference>
<feature type="compositionally biased region" description="Low complexity" evidence="2">
    <location>
        <begin position="2201"/>
        <end position="2213"/>
    </location>
</feature>
<feature type="transmembrane region" description="Helical" evidence="3">
    <location>
        <begin position="2389"/>
        <end position="2410"/>
    </location>
</feature>
<evidence type="ECO:0000256" key="3">
    <source>
        <dbReference type="SAM" id="Phobius"/>
    </source>
</evidence>
<feature type="domain" description="Leucine-binding protein" evidence="4">
    <location>
        <begin position="688"/>
        <end position="1000"/>
    </location>
</feature>
<name>A0A5A8D2E7_CAFRO</name>
<feature type="compositionally biased region" description="Basic and acidic residues" evidence="2">
    <location>
        <begin position="2786"/>
        <end position="2802"/>
    </location>
</feature>
<comment type="caution">
    <text evidence="5">The sequence shown here is derived from an EMBL/GenBank/DDBJ whole genome shotgun (WGS) entry which is preliminary data.</text>
</comment>
<feature type="domain" description="Leucine-binding protein" evidence="4">
    <location>
        <begin position="299"/>
        <end position="556"/>
    </location>
</feature>
<dbReference type="InterPro" id="IPR009030">
    <property type="entry name" value="Growth_fac_rcpt_cys_sf"/>
</dbReference>
<dbReference type="CDD" id="cd19978">
    <property type="entry name" value="PBP1_ABC_ligand_binding-like"/>
    <property type="match status" value="1"/>
</dbReference>
<evidence type="ECO:0000256" key="1">
    <source>
        <dbReference type="ARBA" id="ARBA00022729"/>
    </source>
</evidence>
<feature type="compositionally biased region" description="Low complexity" evidence="2">
    <location>
        <begin position="2765"/>
        <end position="2785"/>
    </location>
</feature>
<feature type="region of interest" description="Disordered" evidence="2">
    <location>
        <begin position="2665"/>
        <end position="2815"/>
    </location>
</feature>
<feature type="compositionally biased region" description="Low complexity" evidence="2">
    <location>
        <begin position="2167"/>
        <end position="2182"/>
    </location>
</feature>
<feature type="compositionally biased region" description="Low complexity" evidence="2">
    <location>
        <begin position="2596"/>
        <end position="2608"/>
    </location>
</feature>
<gene>
    <name evidence="5" type="ORF">FNF31_05386</name>
</gene>
<feature type="region of interest" description="Disordered" evidence="2">
    <location>
        <begin position="2521"/>
        <end position="2618"/>
    </location>
</feature>
<feature type="transmembrane region" description="Helical" evidence="3">
    <location>
        <begin position="2417"/>
        <end position="2434"/>
    </location>
</feature>
<feature type="transmembrane region" description="Helical" evidence="3">
    <location>
        <begin position="1892"/>
        <end position="1918"/>
    </location>
</feature>
<dbReference type="Gene3D" id="2.10.50.10">
    <property type="entry name" value="Tumor Necrosis Factor Receptor, subunit A, domain 2"/>
    <property type="match status" value="1"/>
</dbReference>
<keyword evidence="1" id="KW-0732">Signal</keyword>
<dbReference type="Gene3D" id="3.40.50.2300">
    <property type="match status" value="6"/>
</dbReference>
<accession>A0A5A8D2E7</accession>
<evidence type="ECO:0000313" key="5">
    <source>
        <dbReference type="EMBL" id="KAA0158530.1"/>
    </source>
</evidence>
<feature type="transmembrane region" description="Helical" evidence="3">
    <location>
        <begin position="1841"/>
        <end position="1861"/>
    </location>
</feature>
<dbReference type="InterPro" id="IPR028082">
    <property type="entry name" value="Peripla_BP_I"/>
</dbReference>
<evidence type="ECO:0000313" key="6">
    <source>
        <dbReference type="Proteomes" id="UP000325113"/>
    </source>
</evidence>
<dbReference type="PANTHER" id="PTHR47235:SF1">
    <property type="entry name" value="BLR6548 PROTEIN"/>
    <property type="match status" value="1"/>
</dbReference>